<proteinExistence type="predicted"/>
<comment type="caution">
    <text evidence="1">The sequence shown here is derived from an EMBL/GenBank/DDBJ whole genome shotgun (WGS) entry which is preliminary data.</text>
</comment>
<accession>A0A0J7JXA2</accession>
<sequence length="227" mass="26067">MAFAQILSSSDDEGFADVINRRPRNVRRRPDYFNELDDVDFHARFRLSKECVTEVLEAIEPEISHPTQQNNAISPMNQLLLTLRFYATGSHLISAGDFSGVNKTSAHRIVHRVTNSIARLRPRFIKFPTLDDEIKSEQIKFFDIARFPRVVGYMDCTHVKIQSFGGNDAEYFRNRKGYFSINVQAICNANLEITDLVGKDLCMTPQFSTIPGYVLYLRLEYLEMPCS</sequence>
<evidence type="ECO:0000313" key="2">
    <source>
        <dbReference type="Proteomes" id="UP000036403"/>
    </source>
</evidence>
<evidence type="ECO:0000313" key="1">
    <source>
        <dbReference type="EMBL" id="KMQ82717.1"/>
    </source>
</evidence>
<dbReference type="Proteomes" id="UP000036403">
    <property type="component" value="Unassembled WGS sequence"/>
</dbReference>
<gene>
    <name evidence="1" type="ORF">RF55_22059</name>
</gene>
<dbReference type="InterPro" id="IPR026103">
    <property type="entry name" value="HARBI1_animal"/>
</dbReference>
<dbReference type="PRINTS" id="PR02086">
    <property type="entry name" value="PUTNUCHARBI1"/>
</dbReference>
<dbReference type="PaxDb" id="67767-A0A0J7JXA2"/>
<reference evidence="1 2" key="1">
    <citation type="submission" date="2015-04" db="EMBL/GenBank/DDBJ databases">
        <title>Lasius niger genome sequencing.</title>
        <authorList>
            <person name="Konorov E.A."/>
            <person name="Nikitin M.A."/>
            <person name="Kirill M.V."/>
            <person name="Chang P."/>
        </authorList>
    </citation>
    <scope>NUCLEOTIDE SEQUENCE [LARGE SCALE GENOMIC DNA]</scope>
    <source>
        <tissue evidence="1">Whole</tissue>
    </source>
</reference>
<dbReference type="AlphaFoldDB" id="A0A0J7JXA2"/>
<dbReference type="InterPro" id="IPR045249">
    <property type="entry name" value="HARBI1-like"/>
</dbReference>
<dbReference type="EMBL" id="LBMM01023459">
    <property type="protein sequence ID" value="KMQ82717.1"/>
    <property type="molecule type" value="Genomic_DNA"/>
</dbReference>
<organism evidence="1 2">
    <name type="scientific">Lasius niger</name>
    <name type="common">Black garden ant</name>
    <dbReference type="NCBI Taxonomy" id="67767"/>
    <lineage>
        <taxon>Eukaryota</taxon>
        <taxon>Metazoa</taxon>
        <taxon>Ecdysozoa</taxon>
        <taxon>Arthropoda</taxon>
        <taxon>Hexapoda</taxon>
        <taxon>Insecta</taxon>
        <taxon>Pterygota</taxon>
        <taxon>Neoptera</taxon>
        <taxon>Endopterygota</taxon>
        <taxon>Hymenoptera</taxon>
        <taxon>Apocrita</taxon>
        <taxon>Aculeata</taxon>
        <taxon>Formicoidea</taxon>
        <taxon>Formicidae</taxon>
        <taxon>Formicinae</taxon>
        <taxon>Lasius</taxon>
        <taxon>Lasius</taxon>
    </lineage>
</organism>
<dbReference type="OrthoDB" id="2430314at2759"/>
<dbReference type="PANTHER" id="PTHR22930:SF85">
    <property type="entry name" value="GH03217P-RELATED"/>
    <property type="match status" value="1"/>
</dbReference>
<name>A0A0J7JXA2_LASNI</name>
<dbReference type="STRING" id="67767.A0A0J7JXA2"/>
<protein>
    <submittedName>
        <fullName evidence="1">Nuclease harbi1</fullName>
    </submittedName>
</protein>
<keyword evidence="2" id="KW-1185">Reference proteome</keyword>
<dbReference type="PANTHER" id="PTHR22930">
    <property type="match status" value="1"/>
</dbReference>